<keyword evidence="4 5" id="KW-0472">Membrane</keyword>
<proteinExistence type="predicted"/>
<keyword evidence="3 5" id="KW-1133">Transmembrane helix</keyword>
<gene>
    <name evidence="7" type="ORF">RVF87_08220</name>
</gene>
<feature type="transmembrane region" description="Helical" evidence="5">
    <location>
        <begin position="103"/>
        <end position="126"/>
    </location>
</feature>
<evidence type="ECO:0000256" key="3">
    <source>
        <dbReference type="ARBA" id="ARBA00022989"/>
    </source>
</evidence>
<dbReference type="PANTHER" id="PTHR43310:SF1">
    <property type="entry name" value="SULFATE TRANSPORTER YBAR-RELATED"/>
    <property type="match status" value="1"/>
</dbReference>
<feature type="transmembrane region" description="Helical" evidence="5">
    <location>
        <begin position="369"/>
        <end position="399"/>
    </location>
</feature>
<feature type="transmembrane region" description="Helical" evidence="5">
    <location>
        <begin position="307"/>
        <end position="325"/>
    </location>
</feature>
<dbReference type="SUPFAM" id="SSF52091">
    <property type="entry name" value="SpoIIaa-like"/>
    <property type="match status" value="1"/>
</dbReference>
<name>A0ABZ2U855_9ACTN</name>
<sequence>MSARTPEADRYRSNPTVLDALRSPQLLTKEVLAGMVVGLALIPEAIAFAIAAGVPAEVGLFSSIVMAISISFLGGRPAMITAATAAVALVIRPVADQYGLDYLIATVILAGVFQIVLGLVGVAKLMRFIPRSVMVGFVNALAILIAIAQLEHFEGASWLIYPMIVVSLLILWLFPKITTAVPAPMIVVIVMTLAVWLLNLDVKSVSDTSEGGLPGGPPMPFFPDVPFTVETFTIIAPYALGMAAVGLMESLMTAKLVDEITDTHSHKTRESIGQGGANILSGLFGGMGGCAMIGQTMINVRASGARTRVSTFAAGVFLLILVWFLGPIMNLIPIGALVAIMFMVAFLTFDWHSVAPSTLKRMPRSETVVMVVTVVPVLITHNLSIGVVIGVFTAAILFVRRVAHFTSVTRTVSSDGTAAHYAVDGELFFASSNDLTTQFDYADDPDVVVIDLSRSHVWDASTVAALDGIEQKYRQHGAAVSIVGLNEASGAFHRRLTGELP</sequence>
<dbReference type="Pfam" id="PF01740">
    <property type="entry name" value="STAS"/>
    <property type="match status" value="1"/>
</dbReference>
<evidence type="ECO:0000313" key="7">
    <source>
        <dbReference type="EMBL" id="WYY09024.1"/>
    </source>
</evidence>
<evidence type="ECO:0000256" key="5">
    <source>
        <dbReference type="SAM" id="Phobius"/>
    </source>
</evidence>
<evidence type="ECO:0000256" key="2">
    <source>
        <dbReference type="ARBA" id="ARBA00022692"/>
    </source>
</evidence>
<dbReference type="EMBL" id="CP136137">
    <property type="protein sequence ID" value="WYY09024.1"/>
    <property type="molecule type" value="Genomic_DNA"/>
</dbReference>
<dbReference type="CDD" id="cd07042">
    <property type="entry name" value="STAS_SulP_like_sulfate_transporter"/>
    <property type="match status" value="1"/>
</dbReference>
<dbReference type="PROSITE" id="PS50801">
    <property type="entry name" value="STAS"/>
    <property type="match status" value="1"/>
</dbReference>
<keyword evidence="8" id="KW-1185">Reference proteome</keyword>
<dbReference type="PANTHER" id="PTHR43310">
    <property type="entry name" value="SULFATE TRANSPORTER YBAR-RELATED"/>
    <property type="match status" value="1"/>
</dbReference>
<dbReference type="InterPro" id="IPR052706">
    <property type="entry name" value="Membrane-Transporter-like"/>
</dbReference>
<feature type="transmembrane region" description="Helical" evidence="5">
    <location>
        <begin position="156"/>
        <end position="174"/>
    </location>
</feature>
<organism evidence="7 8">
    <name type="scientific">Gordonia hydrophobica</name>
    <dbReference type="NCBI Taxonomy" id="40516"/>
    <lineage>
        <taxon>Bacteria</taxon>
        <taxon>Bacillati</taxon>
        <taxon>Actinomycetota</taxon>
        <taxon>Actinomycetes</taxon>
        <taxon>Mycobacteriales</taxon>
        <taxon>Gordoniaceae</taxon>
        <taxon>Gordonia</taxon>
    </lineage>
</organism>
<feature type="transmembrane region" description="Helical" evidence="5">
    <location>
        <begin position="331"/>
        <end position="349"/>
    </location>
</feature>
<feature type="transmembrane region" description="Helical" evidence="5">
    <location>
        <begin position="227"/>
        <end position="247"/>
    </location>
</feature>
<dbReference type="Proteomes" id="UP001479933">
    <property type="component" value="Chromosome"/>
</dbReference>
<feature type="transmembrane region" description="Helical" evidence="5">
    <location>
        <begin position="133"/>
        <end position="150"/>
    </location>
</feature>
<evidence type="ECO:0000259" key="6">
    <source>
        <dbReference type="PROSITE" id="PS50801"/>
    </source>
</evidence>
<comment type="subcellular location">
    <subcellularLocation>
        <location evidence="1">Membrane</location>
        <topology evidence="1">Multi-pass membrane protein</topology>
    </subcellularLocation>
</comment>
<dbReference type="InterPro" id="IPR036513">
    <property type="entry name" value="STAS_dom_sf"/>
</dbReference>
<dbReference type="InterPro" id="IPR002645">
    <property type="entry name" value="STAS_dom"/>
</dbReference>
<evidence type="ECO:0000313" key="8">
    <source>
        <dbReference type="Proteomes" id="UP001479933"/>
    </source>
</evidence>
<feature type="transmembrane region" description="Helical" evidence="5">
    <location>
        <begin position="64"/>
        <end position="91"/>
    </location>
</feature>
<feature type="domain" description="STAS" evidence="6">
    <location>
        <begin position="421"/>
        <end position="501"/>
    </location>
</feature>
<accession>A0ABZ2U855</accession>
<evidence type="ECO:0000256" key="1">
    <source>
        <dbReference type="ARBA" id="ARBA00004141"/>
    </source>
</evidence>
<keyword evidence="2 5" id="KW-0812">Transmembrane</keyword>
<dbReference type="RefSeq" id="WP_066164189.1">
    <property type="nucleotide sequence ID" value="NZ_CP136137.1"/>
</dbReference>
<feature type="transmembrane region" description="Helical" evidence="5">
    <location>
        <begin position="181"/>
        <end position="198"/>
    </location>
</feature>
<reference evidence="7 8" key="1">
    <citation type="journal article" date="2023" name="Virus Evol.">
        <title>Computational host range prediction-The good, the bad, and the ugly.</title>
        <authorList>
            <person name="Howell A.A."/>
            <person name="Versoza C.J."/>
            <person name="Pfeifer S.P."/>
        </authorList>
    </citation>
    <scope>NUCLEOTIDE SEQUENCE [LARGE SCALE GENOMIC DNA]</scope>
    <source>
        <strain evidence="7 8">1610/1b</strain>
    </source>
</reference>
<evidence type="ECO:0000256" key="4">
    <source>
        <dbReference type="ARBA" id="ARBA00023136"/>
    </source>
</evidence>
<dbReference type="InterPro" id="IPR011547">
    <property type="entry name" value="SLC26A/SulP_dom"/>
</dbReference>
<dbReference type="Pfam" id="PF00916">
    <property type="entry name" value="Sulfate_transp"/>
    <property type="match status" value="1"/>
</dbReference>
<protein>
    <submittedName>
        <fullName evidence="7">SulP family inorganic anion transporter</fullName>
    </submittedName>
</protein>
<dbReference type="Gene3D" id="3.30.750.24">
    <property type="entry name" value="STAS domain"/>
    <property type="match status" value="1"/>
</dbReference>
<feature type="transmembrane region" description="Helical" evidence="5">
    <location>
        <begin position="31"/>
        <end position="52"/>
    </location>
</feature>